<protein>
    <submittedName>
        <fullName evidence="6">LysR family transcriptional regulator</fullName>
    </submittedName>
</protein>
<gene>
    <name evidence="6" type="ORF">EZJ19_09700</name>
</gene>
<evidence type="ECO:0000256" key="3">
    <source>
        <dbReference type="ARBA" id="ARBA00023125"/>
    </source>
</evidence>
<comment type="similarity">
    <text evidence="1">Belongs to the LysR transcriptional regulatory family.</text>
</comment>
<dbReference type="FunFam" id="1.10.10.10:FF:000001">
    <property type="entry name" value="LysR family transcriptional regulator"/>
    <property type="match status" value="1"/>
</dbReference>
<keyword evidence="7" id="KW-1185">Reference proteome</keyword>
<organism evidence="6 7">
    <name type="scientific">Parasulfuritortus cantonensis</name>
    <dbReference type="NCBI Taxonomy" id="2528202"/>
    <lineage>
        <taxon>Bacteria</taxon>
        <taxon>Pseudomonadati</taxon>
        <taxon>Pseudomonadota</taxon>
        <taxon>Betaproteobacteria</taxon>
        <taxon>Nitrosomonadales</taxon>
        <taxon>Thiobacillaceae</taxon>
        <taxon>Parasulfuritortus</taxon>
    </lineage>
</organism>
<dbReference type="Pfam" id="PF00126">
    <property type="entry name" value="HTH_1"/>
    <property type="match status" value="1"/>
</dbReference>
<dbReference type="GO" id="GO:0003700">
    <property type="term" value="F:DNA-binding transcription factor activity"/>
    <property type="evidence" value="ECO:0007669"/>
    <property type="project" value="InterPro"/>
</dbReference>
<accession>A0A4R1BAH6</accession>
<keyword evidence="3" id="KW-0238">DNA-binding</keyword>
<dbReference type="InterPro" id="IPR005119">
    <property type="entry name" value="LysR_subst-bd"/>
</dbReference>
<dbReference type="EMBL" id="SJZB01000035">
    <property type="protein sequence ID" value="TCJ13918.1"/>
    <property type="molecule type" value="Genomic_DNA"/>
</dbReference>
<dbReference type="OrthoDB" id="9808620at2"/>
<keyword evidence="2" id="KW-0805">Transcription regulation</keyword>
<dbReference type="Proteomes" id="UP000295443">
    <property type="component" value="Unassembled WGS sequence"/>
</dbReference>
<dbReference type="SUPFAM" id="SSF46785">
    <property type="entry name" value="Winged helix' DNA-binding domain"/>
    <property type="match status" value="1"/>
</dbReference>
<dbReference type="PANTHER" id="PTHR30126">
    <property type="entry name" value="HTH-TYPE TRANSCRIPTIONAL REGULATOR"/>
    <property type="match status" value="1"/>
</dbReference>
<dbReference type="AlphaFoldDB" id="A0A4R1BAH6"/>
<dbReference type="InterPro" id="IPR036390">
    <property type="entry name" value="WH_DNA-bd_sf"/>
</dbReference>
<dbReference type="PANTHER" id="PTHR30126:SF39">
    <property type="entry name" value="HTH-TYPE TRANSCRIPTIONAL REGULATOR CYSL"/>
    <property type="match status" value="1"/>
</dbReference>
<dbReference type="PRINTS" id="PR00039">
    <property type="entry name" value="HTHLYSR"/>
</dbReference>
<dbReference type="Pfam" id="PF03466">
    <property type="entry name" value="LysR_substrate"/>
    <property type="match status" value="1"/>
</dbReference>
<dbReference type="Gene3D" id="1.10.10.10">
    <property type="entry name" value="Winged helix-like DNA-binding domain superfamily/Winged helix DNA-binding domain"/>
    <property type="match status" value="1"/>
</dbReference>
<keyword evidence="4" id="KW-0804">Transcription</keyword>
<dbReference type="InterPro" id="IPR000847">
    <property type="entry name" value="LysR_HTH_N"/>
</dbReference>
<sequence>MADRRLQVFFTVAKQLSFTKAAELLFMTQPAVTFQVKQLEEHFNTRLFERSHGKITLTPAGELALDYAERILNMTAEMEARISELTGQVSGPLLIGASTTIAEYMLPRLLGDFKRKHPETQARLTVANSETIEHKVADHTLDLGLIESPSHNPNLVTKVCCEDELVMICAPHSELARLNLVTPAQVASHPYISRESGSGTRECIDDYFRLNGVNLDELNLVMELGSREAIKGAVSAGLGGAIVSVTTVAKELQLGELSAVPLDPPLRRQLSLVYPQEKFRSKLLQAFLDFIESSSLIRDQNNLVL</sequence>
<dbReference type="PROSITE" id="PS50931">
    <property type="entry name" value="HTH_LYSR"/>
    <property type="match status" value="1"/>
</dbReference>
<evidence type="ECO:0000313" key="6">
    <source>
        <dbReference type="EMBL" id="TCJ13918.1"/>
    </source>
</evidence>
<dbReference type="GO" id="GO:0000976">
    <property type="term" value="F:transcription cis-regulatory region binding"/>
    <property type="evidence" value="ECO:0007669"/>
    <property type="project" value="TreeGrafter"/>
</dbReference>
<dbReference type="CDD" id="cd08420">
    <property type="entry name" value="PBP2_CysL_like"/>
    <property type="match status" value="1"/>
</dbReference>
<evidence type="ECO:0000256" key="4">
    <source>
        <dbReference type="ARBA" id="ARBA00023163"/>
    </source>
</evidence>
<feature type="domain" description="HTH lysR-type" evidence="5">
    <location>
        <begin position="1"/>
        <end position="58"/>
    </location>
</feature>
<evidence type="ECO:0000256" key="2">
    <source>
        <dbReference type="ARBA" id="ARBA00023015"/>
    </source>
</evidence>
<dbReference type="RefSeq" id="WP_131447036.1">
    <property type="nucleotide sequence ID" value="NZ_SJZB01000035.1"/>
</dbReference>
<comment type="caution">
    <text evidence="6">The sequence shown here is derived from an EMBL/GenBank/DDBJ whole genome shotgun (WGS) entry which is preliminary data.</text>
</comment>
<name>A0A4R1BAH6_9PROT</name>
<dbReference type="SUPFAM" id="SSF53850">
    <property type="entry name" value="Periplasmic binding protein-like II"/>
    <property type="match status" value="1"/>
</dbReference>
<evidence type="ECO:0000313" key="7">
    <source>
        <dbReference type="Proteomes" id="UP000295443"/>
    </source>
</evidence>
<reference evidence="6 7" key="1">
    <citation type="submission" date="2019-03" db="EMBL/GenBank/DDBJ databases">
        <title>Genome sequence of Thiobacillaceae bacterium LSR1, a sulfur-oxidizing bacterium isolated from freshwater sediment.</title>
        <authorList>
            <person name="Li S."/>
        </authorList>
    </citation>
    <scope>NUCLEOTIDE SEQUENCE [LARGE SCALE GENOMIC DNA]</scope>
    <source>
        <strain evidence="6 7">LSR1</strain>
    </source>
</reference>
<evidence type="ECO:0000256" key="1">
    <source>
        <dbReference type="ARBA" id="ARBA00009437"/>
    </source>
</evidence>
<evidence type="ECO:0000259" key="5">
    <source>
        <dbReference type="PROSITE" id="PS50931"/>
    </source>
</evidence>
<dbReference type="InterPro" id="IPR036388">
    <property type="entry name" value="WH-like_DNA-bd_sf"/>
</dbReference>
<proteinExistence type="inferred from homology"/>
<dbReference type="Gene3D" id="3.40.190.290">
    <property type="match status" value="1"/>
</dbReference>